<feature type="chain" id="PRO_5010216579" description="DUF4124 domain-containing protein" evidence="1">
    <location>
        <begin position="19"/>
        <end position="180"/>
    </location>
</feature>
<dbReference type="Pfam" id="PF13511">
    <property type="entry name" value="DUF4124"/>
    <property type="match status" value="1"/>
</dbReference>
<feature type="signal peptide" evidence="1">
    <location>
        <begin position="1"/>
        <end position="18"/>
    </location>
</feature>
<keyword evidence="4" id="KW-1185">Reference proteome</keyword>
<proteinExistence type="predicted"/>
<dbReference type="AlphaFoldDB" id="A0A1H7HX28"/>
<evidence type="ECO:0000256" key="1">
    <source>
        <dbReference type="SAM" id="SignalP"/>
    </source>
</evidence>
<dbReference type="EMBL" id="FOAS01000003">
    <property type="protein sequence ID" value="SEK54903.1"/>
    <property type="molecule type" value="Genomic_DNA"/>
</dbReference>
<name>A0A1H7HX28_9GAMM</name>
<protein>
    <recommendedName>
        <fullName evidence="2">DUF4124 domain-containing protein</fullName>
    </recommendedName>
</protein>
<sequence length="180" mass="19060">MRRFPLIVLLVMPLLASAQIYRYTDANGNVVLTDKPPQDAQAEQVDVRTPNAVKVEPSSLPPTAKPEVAKAPNYKVLKITSPDGAEAIRANNGDFQVVVRSVPALAAGHVLQALVDGSAVGEPGVSPLSLTNIERGTHQLQVVVLAGEKEIQRSNSVTITVQRVALGTPKPTLPLPKATP</sequence>
<feature type="domain" description="DUF4124" evidence="2">
    <location>
        <begin position="9"/>
        <end position="57"/>
    </location>
</feature>
<keyword evidence="1" id="KW-0732">Signal</keyword>
<evidence type="ECO:0000313" key="4">
    <source>
        <dbReference type="Proteomes" id="UP000185766"/>
    </source>
</evidence>
<dbReference type="RefSeq" id="WP_074865248.1">
    <property type="nucleotide sequence ID" value="NZ_FOAS01000003.1"/>
</dbReference>
<dbReference type="STRING" id="1429083.GCA_001885685_01695"/>
<evidence type="ECO:0000259" key="2">
    <source>
        <dbReference type="Pfam" id="PF13511"/>
    </source>
</evidence>
<dbReference type="InterPro" id="IPR025392">
    <property type="entry name" value="DUF4124"/>
</dbReference>
<reference evidence="3 4" key="1">
    <citation type="submission" date="2016-10" db="EMBL/GenBank/DDBJ databases">
        <authorList>
            <person name="de Groot N.N."/>
        </authorList>
    </citation>
    <scope>NUCLEOTIDE SEQUENCE [LARGE SCALE GENOMIC DNA]</scope>
    <source>
        <strain evidence="3 4">JCM 19513</strain>
    </source>
</reference>
<gene>
    <name evidence="3" type="ORF">SAMN05216214_103120</name>
</gene>
<dbReference type="Proteomes" id="UP000185766">
    <property type="component" value="Unassembled WGS sequence"/>
</dbReference>
<evidence type="ECO:0000313" key="3">
    <source>
        <dbReference type="EMBL" id="SEK54903.1"/>
    </source>
</evidence>
<accession>A0A1H7HX28</accession>
<organism evidence="3 4">
    <name type="scientific">Atopomonas hussainii</name>
    <dbReference type="NCBI Taxonomy" id="1429083"/>
    <lineage>
        <taxon>Bacteria</taxon>
        <taxon>Pseudomonadati</taxon>
        <taxon>Pseudomonadota</taxon>
        <taxon>Gammaproteobacteria</taxon>
        <taxon>Pseudomonadales</taxon>
        <taxon>Pseudomonadaceae</taxon>
        <taxon>Atopomonas</taxon>
    </lineage>
</organism>